<gene>
    <name evidence="2" type="ORF">CCMP2556_LOCUS36233</name>
</gene>
<feature type="non-terminal residue" evidence="2">
    <location>
        <position position="883"/>
    </location>
</feature>
<keyword evidence="3" id="KW-1185">Reference proteome</keyword>
<dbReference type="EMBL" id="CAXAMN010022903">
    <property type="protein sequence ID" value="CAK9073571.1"/>
    <property type="molecule type" value="Genomic_DNA"/>
</dbReference>
<evidence type="ECO:0000256" key="1">
    <source>
        <dbReference type="SAM" id="MobiDB-lite"/>
    </source>
</evidence>
<organism evidence="2 3">
    <name type="scientific">Durusdinium trenchii</name>
    <dbReference type="NCBI Taxonomy" id="1381693"/>
    <lineage>
        <taxon>Eukaryota</taxon>
        <taxon>Sar</taxon>
        <taxon>Alveolata</taxon>
        <taxon>Dinophyceae</taxon>
        <taxon>Suessiales</taxon>
        <taxon>Symbiodiniaceae</taxon>
        <taxon>Durusdinium</taxon>
    </lineage>
</organism>
<feature type="region of interest" description="Disordered" evidence="1">
    <location>
        <begin position="450"/>
        <end position="480"/>
    </location>
</feature>
<protein>
    <recommendedName>
        <fullName evidence="4">Helitron helicase-like domain-containing protein</fullName>
    </recommendedName>
</protein>
<evidence type="ECO:0000313" key="2">
    <source>
        <dbReference type="EMBL" id="CAK9073571.1"/>
    </source>
</evidence>
<dbReference type="Proteomes" id="UP001642484">
    <property type="component" value="Unassembled WGS sequence"/>
</dbReference>
<comment type="caution">
    <text evidence="2">The sequence shown here is derived from an EMBL/GenBank/DDBJ whole genome shotgun (WGS) entry which is preliminary data.</text>
</comment>
<proteinExistence type="predicted"/>
<name>A0ABP0PC08_9DINO</name>
<evidence type="ECO:0000313" key="3">
    <source>
        <dbReference type="Proteomes" id="UP001642484"/>
    </source>
</evidence>
<accession>A0ABP0PC08</accession>
<sequence length="883" mass="98560">MALEPQVQDILAEAAADEVRFDEASPLPAAWAAAAAEAWPDDAPPAAPGSVRRRLRGKTAPPLEWQDEVAFQPRRAEEAVAGGSMKRPAARARNPCELCPGQGPAAPCIFAIRADVAGSPARMDKGRARCLWCDPPALLQAGELPQRRKQLTRALRQWQAAGRVDVAEAALARLPEAARRQIDAAMQRPSRAAVAERKAAAAEAQSWTHLLQRRQQLGEAFGDAAAATYRRGQAEDGRRLRAKFGPLLSARAEGDDSWRSAAAAKFETWCRNTSWTMCEQCHRLQKRPLHEVDISGTRPRKNCVAKCLHCASGSGYPTVAPEQIPEALQHLPPNVLWALRPLEPDVGRPVWARHGYRVHTDMIRFWWRPRTVRQQIQQLVVPEEQARAQDVYYYLMASHESSYSRFVEMHEKFLRRNRAALTGSANDRLLQLPRRALEEEGLECADVRRRDRAARQRPGSALLADATDGPSSSETEADDARLAAGNEAGEEDSDAEVAAPLDFARAGRNSAKSAYLAKVLGPTLGYGSTYEVFQFVYDLWLWSALGAKRNAVEAPLRLAMGGYSFAPEYWHTRHAALVDLVRQLGLPTLFLTVAPYEWSFPFHRWVEDEATKLLRSRLHLPVAETLRIAHVLTQTVVGFLTGANKQTGRKTEQAWKSHVFAAKDGSGKKTVVNFFWRLEYQDGKRRRYIGEEEVAAQFYHGRGTVHLHLLVWLQHVEAICLESAVAATVPEDNEVVASLVNGSQRSWTGSGWPRHDGSSFYDAEKGLLRLHHTAEDWCTRNPAGTAEGVRAYLVDLLTSLHCHVDVQMSDGRGLLLKYVSGYVPKFSDSFTTDWLNDACSNYCVAKRVLCDYHPLEPEMALQLAMQWFPQCFSKATLQRFRVP</sequence>
<reference evidence="2 3" key="1">
    <citation type="submission" date="2024-02" db="EMBL/GenBank/DDBJ databases">
        <authorList>
            <person name="Chen Y."/>
            <person name="Shah S."/>
            <person name="Dougan E. K."/>
            <person name="Thang M."/>
            <person name="Chan C."/>
        </authorList>
    </citation>
    <scope>NUCLEOTIDE SEQUENCE [LARGE SCALE GENOMIC DNA]</scope>
</reference>
<evidence type="ECO:0008006" key="4">
    <source>
        <dbReference type="Google" id="ProtNLM"/>
    </source>
</evidence>